<comment type="catalytic activity">
    <reaction evidence="1">
        <text>ATP + protein L-histidine = ADP + protein N-phospho-L-histidine.</text>
        <dbReference type="EC" id="2.7.13.3"/>
    </reaction>
</comment>
<dbReference type="Pfam" id="PF00512">
    <property type="entry name" value="HisKA"/>
    <property type="match status" value="1"/>
</dbReference>
<keyword evidence="4" id="KW-0472">Membrane</keyword>
<evidence type="ECO:0000313" key="10">
    <source>
        <dbReference type="EMBL" id="AFZ11073.1"/>
    </source>
</evidence>
<keyword evidence="6" id="KW-0547">Nucleotide-binding</keyword>
<dbReference type="Gene3D" id="1.10.287.130">
    <property type="match status" value="1"/>
</dbReference>
<evidence type="ECO:0000256" key="4">
    <source>
        <dbReference type="ARBA" id="ARBA00022475"/>
    </source>
</evidence>
<protein>
    <recommendedName>
        <fullName evidence="3">histidine kinase</fullName>
        <ecNumber evidence="3">2.7.13.3</ecNumber>
    </recommendedName>
</protein>
<keyword evidence="11" id="KW-1185">Reference proteome</keyword>
<dbReference type="EMBL" id="CP003620">
    <property type="protein sequence ID" value="AFZ11073.1"/>
    <property type="molecule type" value="Genomic_DNA"/>
</dbReference>
<dbReference type="SMART" id="SM00388">
    <property type="entry name" value="HisKA"/>
    <property type="match status" value="1"/>
</dbReference>
<name>K9VSQ3_9CYAN</name>
<dbReference type="CDD" id="cd00082">
    <property type="entry name" value="HisKA"/>
    <property type="match status" value="1"/>
</dbReference>
<dbReference type="STRING" id="1173022.Cri9333_0073"/>
<dbReference type="PANTHER" id="PTHR44936:SF10">
    <property type="entry name" value="SENSOR PROTEIN RSTB"/>
    <property type="match status" value="1"/>
</dbReference>
<dbReference type="Gene3D" id="3.30.565.10">
    <property type="entry name" value="Histidine kinase-like ATPase, C-terminal domain"/>
    <property type="match status" value="1"/>
</dbReference>
<proteinExistence type="predicted"/>
<dbReference type="GO" id="GO:0005886">
    <property type="term" value="C:plasma membrane"/>
    <property type="evidence" value="ECO:0007669"/>
    <property type="project" value="UniProtKB-SubCell"/>
</dbReference>
<dbReference type="SUPFAM" id="SSF47384">
    <property type="entry name" value="Homodimeric domain of signal transducing histidine kinase"/>
    <property type="match status" value="1"/>
</dbReference>
<evidence type="ECO:0000256" key="1">
    <source>
        <dbReference type="ARBA" id="ARBA00000085"/>
    </source>
</evidence>
<dbReference type="SUPFAM" id="SSF55874">
    <property type="entry name" value="ATPase domain of HSP90 chaperone/DNA topoisomerase II/histidine kinase"/>
    <property type="match status" value="1"/>
</dbReference>
<evidence type="ECO:0000256" key="5">
    <source>
        <dbReference type="ARBA" id="ARBA00022679"/>
    </source>
</evidence>
<dbReference type="InterPro" id="IPR036097">
    <property type="entry name" value="HisK_dim/P_sf"/>
</dbReference>
<evidence type="ECO:0000256" key="3">
    <source>
        <dbReference type="ARBA" id="ARBA00012438"/>
    </source>
</evidence>
<dbReference type="InterPro" id="IPR005467">
    <property type="entry name" value="His_kinase_dom"/>
</dbReference>
<dbReference type="GO" id="GO:0000155">
    <property type="term" value="F:phosphorelay sensor kinase activity"/>
    <property type="evidence" value="ECO:0007669"/>
    <property type="project" value="InterPro"/>
</dbReference>
<keyword evidence="4" id="KW-1003">Cell membrane</keyword>
<evidence type="ECO:0000256" key="2">
    <source>
        <dbReference type="ARBA" id="ARBA00004651"/>
    </source>
</evidence>
<dbReference type="InterPro" id="IPR003661">
    <property type="entry name" value="HisK_dim/P_dom"/>
</dbReference>
<dbReference type="GO" id="GO:0005524">
    <property type="term" value="F:ATP binding"/>
    <property type="evidence" value="ECO:0007669"/>
    <property type="project" value="UniProtKB-KW"/>
</dbReference>
<feature type="domain" description="Histidine kinase" evidence="9">
    <location>
        <begin position="302"/>
        <end position="523"/>
    </location>
</feature>
<dbReference type="RefSeq" id="WP_015201217.1">
    <property type="nucleotide sequence ID" value="NC_019753.1"/>
</dbReference>
<dbReference type="InterPro" id="IPR036890">
    <property type="entry name" value="HATPase_C_sf"/>
</dbReference>
<dbReference type="PATRIC" id="fig|1173022.3.peg.79"/>
<dbReference type="eggNOG" id="COG2205">
    <property type="taxonomic scope" value="Bacteria"/>
</dbReference>
<keyword evidence="8" id="KW-0067">ATP-binding</keyword>
<dbReference type="PANTHER" id="PTHR44936">
    <property type="entry name" value="SENSOR PROTEIN CREC"/>
    <property type="match status" value="1"/>
</dbReference>
<dbReference type="Proteomes" id="UP000010472">
    <property type="component" value="Chromosome"/>
</dbReference>
<dbReference type="AlphaFoldDB" id="K9VSQ3"/>
<organism evidence="10 11">
    <name type="scientific">Crinalium epipsammum PCC 9333</name>
    <dbReference type="NCBI Taxonomy" id="1173022"/>
    <lineage>
        <taxon>Bacteria</taxon>
        <taxon>Bacillati</taxon>
        <taxon>Cyanobacteriota</taxon>
        <taxon>Cyanophyceae</taxon>
        <taxon>Gomontiellales</taxon>
        <taxon>Gomontiellaceae</taxon>
        <taxon>Crinalium</taxon>
    </lineage>
</organism>
<dbReference type="PROSITE" id="PS50109">
    <property type="entry name" value="HIS_KIN"/>
    <property type="match status" value="1"/>
</dbReference>
<evidence type="ECO:0000256" key="7">
    <source>
        <dbReference type="ARBA" id="ARBA00022777"/>
    </source>
</evidence>
<sequence length="531" mass="59911">MVQKWLFPTVSEILAQNQTSLVGQIVMDNAIQRVTNRTAREQEKAEREWCGAIASLEKLLTSLIDTSEYNYEPSVNGLVLAAPVPVLSNPQLISHFKTGIFTADSFNHLALMPFKLPPATASCCETINAALELPLIAADPLTMEQFCVVFTRQFSLVMVLGEDIEGNPAFQFSFDPEDILQVWRSLRARIILTNPHQLPHLDQLVQEFTPIAPDYRIVMEFTRQLLKHLPEEMATPSNFAGKVGCDRAATSQEYRAATPQEYQLEIKSKELDNTIFHSQDTWSEQLTQNFNQNSPDVELLQALTHEIRTPLTTIRTLTKLLLKRRELAPEVIKRLEIIDHECTEQINRMELIFRGVELATSTPKQAPVHLTTISLTQLLQQSIPRWQQQAKRRNLTLEIDLPQKLPTVITNPAMLDQVLTGLMENFTRNLPAGGHIQIEVTPAGNQLKLQLQSQLDLDENSKSTTDSRRKLIGQLLMFQPETGSLSLNMNVTKNLFQALGGKLIVRQRPQQGEVLTIFLPLNVSNTEAITC</sequence>
<dbReference type="EC" id="2.7.13.3" evidence="3"/>
<evidence type="ECO:0000256" key="6">
    <source>
        <dbReference type="ARBA" id="ARBA00022741"/>
    </source>
</evidence>
<dbReference type="KEGG" id="cep:Cri9333_0073"/>
<evidence type="ECO:0000259" key="9">
    <source>
        <dbReference type="PROSITE" id="PS50109"/>
    </source>
</evidence>
<evidence type="ECO:0000313" key="11">
    <source>
        <dbReference type="Proteomes" id="UP000010472"/>
    </source>
</evidence>
<dbReference type="HOGENOM" id="CLU_040649_0_0_3"/>
<keyword evidence="7 10" id="KW-0418">Kinase</keyword>
<gene>
    <name evidence="10" type="ORF">Cri9333_0073</name>
</gene>
<dbReference type="InterPro" id="IPR050980">
    <property type="entry name" value="2C_sensor_his_kinase"/>
</dbReference>
<evidence type="ECO:0000256" key="8">
    <source>
        <dbReference type="ARBA" id="ARBA00022840"/>
    </source>
</evidence>
<keyword evidence="5" id="KW-0808">Transferase</keyword>
<accession>K9VSQ3</accession>
<reference evidence="10 11" key="1">
    <citation type="submission" date="2012-06" db="EMBL/GenBank/DDBJ databases">
        <title>Finished chromosome of genome of Crinalium epipsammum PCC 9333.</title>
        <authorList>
            <consortium name="US DOE Joint Genome Institute"/>
            <person name="Gugger M."/>
            <person name="Coursin T."/>
            <person name="Rippka R."/>
            <person name="Tandeau De Marsac N."/>
            <person name="Huntemann M."/>
            <person name="Wei C.-L."/>
            <person name="Han J."/>
            <person name="Detter J.C."/>
            <person name="Han C."/>
            <person name="Tapia R."/>
            <person name="Davenport K."/>
            <person name="Daligault H."/>
            <person name="Erkkila T."/>
            <person name="Gu W."/>
            <person name="Munk A.C.C."/>
            <person name="Teshima H."/>
            <person name="Xu Y."/>
            <person name="Chain P."/>
            <person name="Chen A."/>
            <person name="Krypides N."/>
            <person name="Mavromatis K."/>
            <person name="Markowitz V."/>
            <person name="Szeto E."/>
            <person name="Ivanova N."/>
            <person name="Mikhailova N."/>
            <person name="Ovchinnikova G."/>
            <person name="Pagani I."/>
            <person name="Pati A."/>
            <person name="Goodwin L."/>
            <person name="Peters L."/>
            <person name="Pitluck S."/>
            <person name="Woyke T."/>
            <person name="Kerfeld C."/>
        </authorList>
    </citation>
    <scope>NUCLEOTIDE SEQUENCE [LARGE SCALE GENOMIC DNA]</scope>
    <source>
        <strain evidence="10 11">PCC 9333</strain>
    </source>
</reference>
<comment type="subcellular location">
    <subcellularLocation>
        <location evidence="2">Cell membrane</location>
        <topology evidence="2">Multi-pass membrane protein</topology>
    </subcellularLocation>
</comment>